<accession>A0A1H5X2J3</accession>
<name>A0A1H5X2J3_9SPHI</name>
<dbReference type="Pfam" id="PF13181">
    <property type="entry name" value="TPR_8"/>
    <property type="match status" value="2"/>
</dbReference>
<dbReference type="InterPro" id="IPR011990">
    <property type="entry name" value="TPR-like_helical_dom_sf"/>
</dbReference>
<organism evidence="3 4">
    <name type="scientific">Sphingobacterium lactis</name>
    <dbReference type="NCBI Taxonomy" id="797291"/>
    <lineage>
        <taxon>Bacteria</taxon>
        <taxon>Pseudomonadati</taxon>
        <taxon>Bacteroidota</taxon>
        <taxon>Sphingobacteriia</taxon>
        <taxon>Sphingobacteriales</taxon>
        <taxon>Sphingobacteriaceae</taxon>
        <taxon>Sphingobacterium</taxon>
    </lineage>
</organism>
<evidence type="ECO:0000313" key="3">
    <source>
        <dbReference type="EMBL" id="SEG05436.1"/>
    </source>
</evidence>
<dbReference type="EMBL" id="FNUT01000004">
    <property type="protein sequence ID" value="SEG05436.1"/>
    <property type="molecule type" value="Genomic_DNA"/>
</dbReference>
<keyword evidence="2" id="KW-0732">Signal</keyword>
<dbReference type="Pfam" id="PF13432">
    <property type="entry name" value="TPR_16"/>
    <property type="match status" value="4"/>
</dbReference>
<dbReference type="PROSITE" id="PS50005">
    <property type="entry name" value="TPR"/>
    <property type="match status" value="1"/>
</dbReference>
<sequence length="568" mass="64087">MRRSQWFKPLMLGVLLVAGQSLFAQELKDDKGYKDQLAAIETKLKSGDISNALQSIEETLQKYPKGAEVYYAKSLLYAQARNFDVALPAAIEAVKISPENILFNNHLLELYKSQGNFDAAVALLDDFMKLHPNNPQLYREKIMLQHTGKQSADALKTYDVAKEKFGETDTLDVLKAEILMDLKKPKEAQALLLPWRQKKSPIRQVYSTLSYIYIDENKPKDAVLVLEDGLQASKDDLLYLDMADANMALNKKIPAFDNIKKAFLSESVTYMDKHRVMSNLVNNNKDFTMDQLQDLAGVLILKHPGIAESHMFKGDVLWIRGALDEAKSLYLTAVSITPQNVEAWRKLVNVDLANNDLDQAIVDGNEALKHNPGNVIITYFVGMAHMMKKDTDQARKYLESALDQSANQNDFVKSMVYGGLGDLYHEIKMESASDVAYEEAIKLDSNNVTALNNAAYYLSLRKENLDKAAEYAKRANEVEPNSGTFQDTYAWVLFQQGKYAEALTWIEKAIKNSQPSGVLYEHYGDILMKVGKGKEAIKQWEKALTFADGSTVDKEKIKKKISEKKYID</sequence>
<evidence type="ECO:0000256" key="2">
    <source>
        <dbReference type="SAM" id="SignalP"/>
    </source>
</evidence>
<dbReference type="SMART" id="SM00028">
    <property type="entry name" value="TPR"/>
    <property type="match status" value="9"/>
</dbReference>
<evidence type="ECO:0000256" key="1">
    <source>
        <dbReference type="PROSITE-ProRule" id="PRU00339"/>
    </source>
</evidence>
<dbReference type="Proteomes" id="UP000236731">
    <property type="component" value="Unassembled WGS sequence"/>
</dbReference>
<feature type="signal peptide" evidence="2">
    <location>
        <begin position="1"/>
        <end position="24"/>
    </location>
</feature>
<dbReference type="PANTHER" id="PTHR12558:SF13">
    <property type="entry name" value="CELL DIVISION CYCLE PROTEIN 27 HOMOLOG"/>
    <property type="match status" value="1"/>
</dbReference>
<reference evidence="4" key="1">
    <citation type="submission" date="2016-10" db="EMBL/GenBank/DDBJ databases">
        <authorList>
            <person name="Varghese N."/>
            <person name="Submissions S."/>
        </authorList>
    </citation>
    <scope>NUCLEOTIDE SEQUENCE [LARGE SCALE GENOMIC DNA]</scope>
    <source>
        <strain evidence="4">DSM 22361</strain>
    </source>
</reference>
<feature type="repeat" description="TPR" evidence="1">
    <location>
        <begin position="67"/>
        <end position="100"/>
    </location>
</feature>
<dbReference type="InterPro" id="IPR019734">
    <property type="entry name" value="TPR_rpt"/>
</dbReference>
<keyword evidence="4" id="KW-1185">Reference proteome</keyword>
<dbReference type="PANTHER" id="PTHR12558">
    <property type="entry name" value="CELL DIVISION CYCLE 16,23,27"/>
    <property type="match status" value="1"/>
</dbReference>
<dbReference type="SUPFAM" id="SSF48452">
    <property type="entry name" value="TPR-like"/>
    <property type="match status" value="3"/>
</dbReference>
<dbReference type="Gene3D" id="1.25.40.10">
    <property type="entry name" value="Tetratricopeptide repeat domain"/>
    <property type="match status" value="2"/>
</dbReference>
<protein>
    <submittedName>
        <fullName evidence="3">Tetratricopeptide repeat-containing protein</fullName>
    </submittedName>
</protein>
<gene>
    <name evidence="3" type="ORF">SAMN05421877_104232</name>
</gene>
<keyword evidence="1" id="KW-0802">TPR repeat</keyword>
<proteinExistence type="predicted"/>
<dbReference type="AlphaFoldDB" id="A0A1H5X2J3"/>
<dbReference type="OrthoDB" id="9814220at2"/>
<evidence type="ECO:0000313" key="4">
    <source>
        <dbReference type="Proteomes" id="UP000236731"/>
    </source>
</evidence>
<dbReference type="RefSeq" id="WP_103905878.1">
    <property type="nucleotide sequence ID" value="NZ_CP049246.1"/>
</dbReference>
<feature type="chain" id="PRO_5009288987" evidence="2">
    <location>
        <begin position="25"/>
        <end position="568"/>
    </location>
</feature>